<evidence type="ECO:0000313" key="11">
    <source>
        <dbReference type="Proteomes" id="UP000249293"/>
    </source>
</evidence>
<accession>A0A1V2LI31</accession>
<name>A0A1V2LI31_PICKU</name>
<dbReference type="Gene3D" id="3.40.1180.10">
    <property type="entry name" value="Decaprenyl diphosphate synthase-like"/>
    <property type="match status" value="1"/>
</dbReference>
<dbReference type="EMBL" id="MQVM01000062">
    <property type="protein sequence ID" value="ONH70705.1"/>
    <property type="molecule type" value="Genomic_DNA"/>
</dbReference>
<dbReference type="STRING" id="4909.A0A1V2LI31"/>
<dbReference type="EMBL" id="MQVM01000031">
    <property type="protein sequence ID" value="ONH71626.1"/>
    <property type="molecule type" value="Genomic_DNA"/>
</dbReference>
<dbReference type="PANTHER" id="PTHR10291">
    <property type="entry name" value="DEHYDRODOLICHYL DIPHOSPHATE SYNTHASE FAMILY MEMBER"/>
    <property type="match status" value="1"/>
</dbReference>
<dbReference type="EMBL" id="CP028776">
    <property type="protein sequence ID" value="AWU77454.1"/>
    <property type="molecule type" value="Genomic_DNA"/>
</dbReference>
<dbReference type="Proteomes" id="UP000195871">
    <property type="component" value="Unassembled WGS sequence"/>
</dbReference>
<comment type="similarity">
    <text evidence="1 4">Belongs to the UPP synthase family.</text>
</comment>
<dbReference type="PROSITE" id="PS01066">
    <property type="entry name" value="UPP_SYNTHASE"/>
    <property type="match status" value="1"/>
</dbReference>
<dbReference type="Proteomes" id="UP000249293">
    <property type="component" value="Chromosome 4"/>
</dbReference>
<dbReference type="HAMAP" id="MF_01139">
    <property type="entry name" value="ISPT"/>
    <property type="match status" value="1"/>
</dbReference>
<dbReference type="Proteomes" id="UP000189274">
    <property type="component" value="Unassembled WGS sequence"/>
</dbReference>
<evidence type="ECO:0000313" key="6">
    <source>
        <dbReference type="EMBL" id="ONH70705.1"/>
    </source>
</evidence>
<evidence type="ECO:0000313" key="10">
    <source>
        <dbReference type="Proteomes" id="UP000195871"/>
    </source>
</evidence>
<dbReference type="AlphaFoldDB" id="A0A1V2LI31"/>
<reference evidence="7" key="2">
    <citation type="submission" date="2017-01" db="EMBL/GenBank/DDBJ databases">
        <authorList>
            <person name="Mah S.A."/>
            <person name="Swanson W.J."/>
            <person name="Moy G.W."/>
            <person name="Vacquier V.D."/>
        </authorList>
    </citation>
    <scope>NUCLEOTIDE SEQUENCE [LARGE SCALE GENOMIC DNA]</scope>
    <source>
        <strain evidence="7">129</strain>
    </source>
</reference>
<evidence type="ECO:0000256" key="3">
    <source>
        <dbReference type="ARBA" id="ARBA00022842"/>
    </source>
</evidence>
<evidence type="ECO:0000313" key="7">
    <source>
        <dbReference type="EMBL" id="ONH71626.1"/>
    </source>
</evidence>
<dbReference type="EMBL" id="NHMM01000003">
    <property type="protein sequence ID" value="OUT22434.1"/>
    <property type="molecule type" value="Genomic_DNA"/>
</dbReference>
<keyword evidence="11" id="KW-1185">Reference proteome</keyword>
<keyword evidence="3" id="KW-0460">Magnesium</keyword>
<dbReference type="GO" id="GO:1904423">
    <property type="term" value="C:dehydrodolichyl diphosphate synthase complex"/>
    <property type="evidence" value="ECO:0007669"/>
    <property type="project" value="TreeGrafter"/>
</dbReference>
<evidence type="ECO:0000256" key="2">
    <source>
        <dbReference type="ARBA" id="ARBA00022679"/>
    </source>
</evidence>
<dbReference type="VEuPathDB" id="FungiDB:C5L36_0D01980"/>
<evidence type="ECO:0000256" key="4">
    <source>
        <dbReference type="RuleBase" id="RU363018"/>
    </source>
</evidence>
<dbReference type="InterPro" id="IPR036424">
    <property type="entry name" value="UPP_synth-like_sf"/>
</dbReference>
<gene>
    <name evidence="7" type="ORF">BOH78_4395</name>
    <name evidence="6" type="ORF">BOH78_5028</name>
    <name evidence="5" type="ORF">C5L36_0D01980</name>
    <name evidence="8" type="ORF">CAS74_002167</name>
</gene>
<sequence length="300" mass="34369">MEWLTQFPITQHLLEVTKKKVCSALRSGPVPQHVGFIMDGNRTYAKRKHIELKEGHNAGFESMARILEVCYDCGVKSATVFAFSIENFKRPSYEVQWLMELAKAKFTQVVGNGEMCEQFGIQIRILGDLDLLPDDVRTALLKAEEITKHNKRAVLNVCWSYTSRHDMTQAIQKTIEQFAKNRIGLNDIDEDRISANLYTGPSPPLDLLIRTSGVYRLSDFMLWEATSERCDIEIVEELWPQFNALKMIWLLIKWSFNKTYNSKQISTPVTSSSFNRIDTDGGGCKKSLDETKMETIQVKE</sequence>
<dbReference type="SUPFAM" id="SSF64005">
    <property type="entry name" value="Undecaprenyl diphosphate synthase"/>
    <property type="match status" value="1"/>
</dbReference>
<reference evidence="5 11" key="4">
    <citation type="submission" date="2018-06" db="EMBL/GenBank/DDBJ databases">
        <title>Population genomics shows no distinction between pathogenic Candida krusei and environmental Pichia kudriavzevii: One species, four names.</title>
        <authorList>
            <person name="Douglass A.P."/>
            <person name="Offei B."/>
            <person name="Braun-Galleani S."/>
            <person name="Coughlan A.Y."/>
            <person name="Martos A."/>
            <person name="Ortiz-Merino R.A."/>
            <person name="Byrne K.P."/>
            <person name="Wolfe K.H."/>
        </authorList>
    </citation>
    <scope>NUCLEOTIDE SEQUENCE [LARGE SCALE GENOMIC DNA]</scope>
    <source>
        <strain evidence="5 11">CBS573</strain>
    </source>
</reference>
<protein>
    <recommendedName>
        <fullName evidence="4">Alkyl transferase</fullName>
        <ecNumber evidence="4">2.5.1.-</ecNumber>
    </recommendedName>
</protein>
<reference evidence="8 10" key="3">
    <citation type="submission" date="2017-05" db="EMBL/GenBank/DDBJ databases">
        <title>The Genome Sequence of Candida krusei Ckrusei653.</title>
        <authorList>
            <person name="Cuomo C."/>
            <person name="Forche A."/>
            <person name="Young S."/>
            <person name="Abouelleil A."/>
            <person name="Cao P."/>
            <person name="Chapman S."/>
            <person name="Cusick C."/>
            <person name="Shea T."/>
            <person name="Nusbaum C."/>
            <person name="Birren B."/>
        </authorList>
    </citation>
    <scope>NUCLEOTIDE SEQUENCE [LARGE SCALE GENOMIC DNA]</scope>
    <source>
        <strain evidence="8 10">Ckrusei653</strain>
    </source>
</reference>
<dbReference type="GO" id="GO:0016020">
    <property type="term" value="C:membrane"/>
    <property type="evidence" value="ECO:0007669"/>
    <property type="project" value="TreeGrafter"/>
</dbReference>
<dbReference type="Pfam" id="PF01255">
    <property type="entry name" value="Prenyltransf"/>
    <property type="match status" value="1"/>
</dbReference>
<dbReference type="InterPro" id="IPR018520">
    <property type="entry name" value="UPP_synth-like_CS"/>
</dbReference>
<evidence type="ECO:0000313" key="5">
    <source>
        <dbReference type="EMBL" id="AWU77454.1"/>
    </source>
</evidence>
<dbReference type="CDD" id="cd00475">
    <property type="entry name" value="Cis_IPPS"/>
    <property type="match status" value="1"/>
</dbReference>
<evidence type="ECO:0000256" key="1">
    <source>
        <dbReference type="ARBA" id="ARBA00005432"/>
    </source>
</evidence>
<dbReference type="GO" id="GO:0016094">
    <property type="term" value="P:polyprenol biosynthetic process"/>
    <property type="evidence" value="ECO:0007669"/>
    <property type="project" value="TreeGrafter"/>
</dbReference>
<dbReference type="FunFam" id="3.40.1180.10:FF:000005">
    <property type="entry name" value="Alkyl transferase"/>
    <property type="match status" value="1"/>
</dbReference>
<proteinExistence type="inferred from homology"/>
<dbReference type="GO" id="GO:0005783">
    <property type="term" value="C:endoplasmic reticulum"/>
    <property type="evidence" value="ECO:0007669"/>
    <property type="project" value="TreeGrafter"/>
</dbReference>
<dbReference type="OrthoDB" id="4173905at2759"/>
<dbReference type="GO" id="GO:0005811">
    <property type="term" value="C:lipid droplet"/>
    <property type="evidence" value="ECO:0007669"/>
    <property type="project" value="TreeGrafter"/>
</dbReference>
<evidence type="ECO:0000313" key="8">
    <source>
        <dbReference type="EMBL" id="OUT22434.1"/>
    </source>
</evidence>
<dbReference type="GO" id="GO:0045547">
    <property type="term" value="F:ditrans,polycis-polyprenyl diphosphate synthase [(2E,6E)-farnesyl diphosphate specific] activity"/>
    <property type="evidence" value="ECO:0007669"/>
    <property type="project" value="TreeGrafter"/>
</dbReference>
<dbReference type="NCBIfam" id="TIGR00055">
    <property type="entry name" value="uppS"/>
    <property type="match status" value="1"/>
</dbReference>
<evidence type="ECO:0000313" key="9">
    <source>
        <dbReference type="Proteomes" id="UP000189274"/>
    </source>
</evidence>
<keyword evidence="2 4" id="KW-0808">Transferase</keyword>
<dbReference type="PANTHER" id="PTHR10291:SF43">
    <property type="entry name" value="DEHYDRODOLICHYL DIPHOSPHATE SYNTHASE COMPLEX SUBUNIT DHDDS"/>
    <property type="match status" value="1"/>
</dbReference>
<organism evidence="7 9">
    <name type="scientific">Pichia kudriavzevii</name>
    <name type="common">Yeast</name>
    <name type="synonym">Issatchenkia orientalis</name>
    <dbReference type="NCBI Taxonomy" id="4909"/>
    <lineage>
        <taxon>Eukaryota</taxon>
        <taxon>Fungi</taxon>
        <taxon>Dikarya</taxon>
        <taxon>Ascomycota</taxon>
        <taxon>Saccharomycotina</taxon>
        <taxon>Pichiomycetes</taxon>
        <taxon>Pichiales</taxon>
        <taxon>Pichiaceae</taxon>
        <taxon>Pichia</taxon>
    </lineage>
</organism>
<dbReference type="InterPro" id="IPR001441">
    <property type="entry name" value="UPP_synth-like"/>
</dbReference>
<dbReference type="EC" id="2.5.1.-" evidence="4"/>
<reference evidence="9" key="1">
    <citation type="journal article" date="2017" name="Genome Announc.">
        <title>Genome sequences of Cyberlindnera fabianii 65, Pichia kudriavzevii 129, and Saccharomyces cerevisiae 131 isolated from fermented masau fruits in Zimbabwe.</title>
        <authorList>
            <person name="van Rijswijck I.M.H."/>
            <person name="Derks M.F.L."/>
            <person name="Abee T."/>
            <person name="de Ridder D."/>
            <person name="Smid E.J."/>
        </authorList>
    </citation>
    <scope>NUCLEOTIDE SEQUENCE [LARGE SCALE GENOMIC DNA]</scope>
    <source>
        <strain evidence="9">129</strain>
    </source>
</reference>